<comment type="caution">
    <text evidence="5">The sequence shown here is derived from an EMBL/GenBank/DDBJ whole genome shotgun (WGS) entry which is preliminary data.</text>
</comment>
<comment type="pathway">
    <text evidence="3">Lipid metabolism; fatty acid biosynthesis.</text>
</comment>
<name>A0A939PAC1_9ACTN</name>
<keyword evidence="1 3" id="KW-0596">Phosphopantetheine</keyword>
<keyword evidence="3" id="KW-0275">Fatty acid biosynthesis</keyword>
<evidence type="ECO:0000256" key="3">
    <source>
        <dbReference type="HAMAP-Rule" id="MF_01217"/>
    </source>
</evidence>
<proteinExistence type="inferred from homology"/>
<protein>
    <recommendedName>
        <fullName evidence="3">Acyl carrier protein</fullName>
        <shortName evidence="3">ACP</shortName>
    </recommendedName>
</protein>
<comment type="similarity">
    <text evidence="3">Belongs to the acyl carrier protein (ACP) family.</text>
</comment>
<dbReference type="EMBL" id="JAGEOJ010000001">
    <property type="protein sequence ID" value="MBO2445919.1"/>
    <property type="molecule type" value="Genomic_DNA"/>
</dbReference>
<dbReference type="HAMAP" id="MF_01217">
    <property type="entry name" value="Acyl_carrier"/>
    <property type="match status" value="1"/>
</dbReference>
<organism evidence="5 6">
    <name type="scientific">Actinomadura barringtoniae</name>
    <dbReference type="NCBI Taxonomy" id="1427535"/>
    <lineage>
        <taxon>Bacteria</taxon>
        <taxon>Bacillati</taxon>
        <taxon>Actinomycetota</taxon>
        <taxon>Actinomycetes</taxon>
        <taxon>Streptosporangiales</taxon>
        <taxon>Thermomonosporaceae</taxon>
        <taxon>Actinomadura</taxon>
    </lineage>
</organism>
<dbReference type="Gene3D" id="1.10.1200.10">
    <property type="entry name" value="ACP-like"/>
    <property type="match status" value="1"/>
</dbReference>
<reference evidence="5" key="1">
    <citation type="submission" date="2021-03" db="EMBL/GenBank/DDBJ databases">
        <authorList>
            <person name="Kanchanasin P."/>
            <person name="Saeng-In P."/>
            <person name="Phongsopitanun W."/>
            <person name="Yuki M."/>
            <person name="Kudo T."/>
            <person name="Ohkuma M."/>
            <person name="Tanasupawat S."/>
        </authorList>
    </citation>
    <scope>NUCLEOTIDE SEQUENCE</scope>
    <source>
        <strain evidence="5">GKU 128</strain>
    </source>
</reference>
<dbReference type="AlphaFoldDB" id="A0A939PAC1"/>
<dbReference type="GO" id="GO:0005737">
    <property type="term" value="C:cytoplasm"/>
    <property type="evidence" value="ECO:0007669"/>
    <property type="project" value="UniProtKB-SubCell"/>
</dbReference>
<gene>
    <name evidence="3" type="primary">acpP</name>
    <name evidence="5" type="ORF">J4573_02345</name>
</gene>
<keyword evidence="3" id="KW-0276">Fatty acid metabolism</keyword>
<dbReference type="InterPro" id="IPR003231">
    <property type="entry name" value="ACP"/>
</dbReference>
<dbReference type="InterPro" id="IPR009081">
    <property type="entry name" value="PP-bd_ACP"/>
</dbReference>
<dbReference type="InterPro" id="IPR036736">
    <property type="entry name" value="ACP-like_sf"/>
</dbReference>
<evidence type="ECO:0000313" key="5">
    <source>
        <dbReference type="EMBL" id="MBO2445919.1"/>
    </source>
</evidence>
<evidence type="ECO:0000259" key="4">
    <source>
        <dbReference type="PROSITE" id="PS50075"/>
    </source>
</evidence>
<accession>A0A939PAC1</accession>
<keyword evidence="2 3" id="KW-0597">Phosphoprotein</keyword>
<comment type="function">
    <text evidence="3">Carrier of the growing fatty acid chain in fatty acid biosynthesis.</text>
</comment>
<dbReference type="GO" id="GO:0000036">
    <property type="term" value="F:acyl carrier activity"/>
    <property type="evidence" value="ECO:0007669"/>
    <property type="project" value="UniProtKB-UniRule"/>
</dbReference>
<keyword evidence="3" id="KW-0963">Cytoplasm</keyword>
<dbReference type="Pfam" id="PF00550">
    <property type="entry name" value="PP-binding"/>
    <property type="match status" value="1"/>
</dbReference>
<keyword evidence="3" id="KW-0444">Lipid biosynthesis</keyword>
<comment type="PTM">
    <text evidence="3">4'-phosphopantetheine is transferred from CoA to a specific serine of apo-ACP by AcpS. This modification is essential for activity because fatty acids are bound in thioester linkage to the sulfhydryl of the prosthetic group.</text>
</comment>
<evidence type="ECO:0000256" key="1">
    <source>
        <dbReference type="ARBA" id="ARBA00022450"/>
    </source>
</evidence>
<dbReference type="PROSITE" id="PS50075">
    <property type="entry name" value="CARRIER"/>
    <property type="match status" value="1"/>
</dbReference>
<evidence type="ECO:0000256" key="2">
    <source>
        <dbReference type="ARBA" id="ARBA00022553"/>
    </source>
</evidence>
<feature type="domain" description="Carrier" evidence="4">
    <location>
        <begin position="1"/>
        <end position="78"/>
    </location>
</feature>
<evidence type="ECO:0000313" key="6">
    <source>
        <dbReference type="Proteomes" id="UP000669179"/>
    </source>
</evidence>
<dbReference type="SUPFAM" id="SSF47336">
    <property type="entry name" value="ACP-like"/>
    <property type="match status" value="1"/>
</dbReference>
<sequence>MTEQRLNEIREIVADVLEMEPEEITDDGNFVEEYEADSLGAIEVLSQLERRYNVDIPQEELARMSDLRSVFEVVREYAKWEN</sequence>
<keyword evidence="6" id="KW-1185">Reference proteome</keyword>
<keyword evidence="3" id="KW-0443">Lipid metabolism</keyword>
<feature type="modified residue" description="O-(pantetheine 4'-phosphoryl)serine" evidence="3">
    <location>
        <position position="38"/>
    </location>
</feature>
<dbReference type="Proteomes" id="UP000669179">
    <property type="component" value="Unassembled WGS sequence"/>
</dbReference>
<comment type="subcellular location">
    <subcellularLocation>
        <location evidence="3">Cytoplasm</location>
    </subcellularLocation>
</comment>
<dbReference type="RefSeq" id="WP_208253498.1">
    <property type="nucleotide sequence ID" value="NZ_JAGEOJ010000001.1"/>
</dbReference>